<evidence type="ECO:0000256" key="1">
    <source>
        <dbReference type="SAM" id="MobiDB-lite"/>
    </source>
</evidence>
<reference evidence="2" key="1">
    <citation type="submission" date="2018-01" db="EMBL/GenBank/DDBJ databases">
        <title>Draft genome sequence of Bandra megavirus.</title>
        <authorList>
            <person name="Chatterjee A."/>
            <person name="Yadav R."/>
            <person name="Kondabagil K."/>
        </authorList>
    </citation>
    <scope>NUCLEOTIDE SEQUENCE</scope>
    <source>
        <strain evidence="2">KK-1</strain>
    </source>
</reference>
<feature type="compositionally biased region" description="Acidic residues" evidence="1">
    <location>
        <begin position="12"/>
        <end position="42"/>
    </location>
</feature>
<feature type="region of interest" description="Disordered" evidence="1">
    <location>
        <begin position="1"/>
        <end position="42"/>
    </location>
</feature>
<evidence type="ECO:0000313" key="2">
    <source>
        <dbReference type="EMBL" id="AUV58134.1"/>
    </source>
</evidence>
<organism evidence="2">
    <name type="scientific">Bandra megavirus</name>
    <dbReference type="NCBI Taxonomy" id="2071566"/>
    <lineage>
        <taxon>Viruses</taxon>
        <taxon>Varidnaviria</taxon>
        <taxon>Bamfordvirae</taxon>
        <taxon>Nucleocytoviricota</taxon>
        <taxon>Megaviricetes</taxon>
        <taxon>Imitervirales</taxon>
        <taxon>Mimiviridae</taxon>
        <taxon>Megamimivirinae</taxon>
        <taxon>Megavirus</taxon>
    </lineage>
</organism>
<name>A0A2K9V7J3_9VIRU</name>
<protein>
    <submittedName>
        <fullName evidence="2">Uncharacterized protein</fullName>
    </submittedName>
</protein>
<feature type="compositionally biased region" description="Basic and acidic residues" evidence="1">
    <location>
        <begin position="1"/>
        <end position="11"/>
    </location>
</feature>
<dbReference type="EMBL" id="MG779310">
    <property type="protein sequence ID" value="AUV58134.1"/>
    <property type="molecule type" value="Genomic_DNA"/>
</dbReference>
<accession>A0A2K9V7J3</accession>
<sequence length="182" mass="21019">MSDTSIFHKNELDDESSDESELNNESEFNNESETDNETDIETEYCEENFDRGEKPKLLTDTNGNILSKTSTEKITIDVSVTKYYQPINYWEYKGFGNDINTGNIVTYYSGDNPEIIIGYTKRDFITLPTENKHYGGKYKIYAEDYPHDSLEYLSGYVDIDPILSTISESIKKQYTNLQIPMN</sequence>
<proteinExistence type="predicted"/>